<comment type="cofactor">
    <cofactor evidence="1">
        <name>(R)-lipoate</name>
        <dbReference type="ChEBI" id="CHEBI:83088"/>
    </cofactor>
</comment>
<comment type="similarity">
    <text evidence="2">Belongs to the 2-oxoacid dehydrogenase family.</text>
</comment>
<dbReference type="Pfam" id="PF02817">
    <property type="entry name" value="E3_binding"/>
    <property type="match status" value="1"/>
</dbReference>
<name>A0A1C9W3K4_9GAMM</name>
<dbReference type="EMBL" id="CP014143">
    <property type="protein sequence ID" value="AOS95704.1"/>
    <property type="molecule type" value="Genomic_DNA"/>
</dbReference>
<evidence type="ECO:0000256" key="1">
    <source>
        <dbReference type="ARBA" id="ARBA00001938"/>
    </source>
</evidence>
<protein>
    <submittedName>
        <fullName evidence="7">Dihydrolipoyllysine-residue acetyltransferase component of pyruvate dehydrogenase complex</fullName>
        <ecNumber evidence="7">2.3.1.12</ecNumber>
    </submittedName>
</protein>
<reference evidence="8" key="1">
    <citation type="submission" date="2016-01" db="EMBL/GenBank/DDBJ databases">
        <title>Complete genome sequence of Microbulbifer sp. CCB-MM1, a halophile isolated from Matang Mangrove Forest, Perak.</title>
        <authorList>
            <person name="Moh T.H."/>
            <person name="Dinesh B."/>
            <person name="Lau N.-S."/>
            <person name="Go F."/>
            <person name="Alexander Chong S.-C."/>
        </authorList>
    </citation>
    <scope>NUCLEOTIDE SEQUENCE [LARGE SCALE GENOMIC DNA]</scope>
    <source>
        <strain evidence="8">CCB-MM1</strain>
    </source>
</reference>
<feature type="region of interest" description="Disordered" evidence="5">
    <location>
        <begin position="135"/>
        <end position="168"/>
    </location>
</feature>
<dbReference type="AlphaFoldDB" id="A0A1C9W3K4"/>
<evidence type="ECO:0000313" key="7">
    <source>
        <dbReference type="EMBL" id="AOS95704.1"/>
    </source>
</evidence>
<dbReference type="Gene3D" id="3.30.559.10">
    <property type="entry name" value="Chloramphenicol acetyltransferase-like domain"/>
    <property type="match status" value="1"/>
</dbReference>
<accession>A0A1C9W3K4</accession>
<dbReference type="CDD" id="cd06849">
    <property type="entry name" value="lipoyl_domain"/>
    <property type="match status" value="1"/>
</dbReference>
<dbReference type="InterPro" id="IPR011053">
    <property type="entry name" value="Single_hybrid_motif"/>
</dbReference>
<evidence type="ECO:0000259" key="6">
    <source>
        <dbReference type="PROSITE" id="PS51826"/>
    </source>
</evidence>
<keyword evidence="4 7" id="KW-0012">Acyltransferase</keyword>
<dbReference type="GO" id="GO:0004742">
    <property type="term" value="F:dihydrolipoyllysine-residue acetyltransferase activity"/>
    <property type="evidence" value="ECO:0007669"/>
    <property type="project" value="UniProtKB-EC"/>
</dbReference>
<keyword evidence="8" id="KW-1185">Reference proteome</keyword>
<evidence type="ECO:0000256" key="4">
    <source>
        <dbReference type="ARBA" id="ARBA00023315"/>
    </source>
</evidence>
<proteinExistence type="inferred from homology"/>
<dbReference type="InterPro" id="IPR050743">
    <property type="entry name" value="2-oxoacid_DH_E2_comp"/>
</dbReference>
<feature type="domain" description="Peripheral subunit-binding (PSBD)" evidence="6">
    <location>
        <begin position="95"/>
        <end position="132"/>
    </location>
</feature>
<dbReference type="InterPro" id="IPR004167">
    <property type="entry name" value="PSBD"/>
</dbReference>
<gene>
    <name evidence="7" type="primary">pdhC_1</name>
    <name evidence="7" type="ORF">AUP74_00232</name>
</gene>
<evidence type="ECO:0000256" key="3">
    <source>
        <dbReference type="ARBA" id="ARBA00022679"/>
    </source>
</evidence>
<keyword evidence="3 7" id="KW-0808">Transferase</keyword>
<sequence length="398" mass="42673">MREGESLYSLESDKVNIDVEAEVSGILKQLVPAGQASDPGAVVAHIYAEDEKIPASAPAPAVEEATAEINSGSGSLAGSAVSVAADYEIAVDRVRSTPAARKLAREQGVDYTAIKGSGPRGRVIKSDVMRAAAEQETRASVSVKGQPVATAASRTGTSPDPASVVTPDEVSGQKIPLTNMRRTIARRMSSSLQNTAQLTMTMEARVDELVKLRSLLLDEWQEEGIRPSYTDLIMKAVAKALAKYPMMNSQWRDDHIWVSPSVNIGMAVSVQDGLVVPVLRDVNQLTVGQVAMESKRLASYARNGTLPPDAFAGGTFTVSTLGMYGVDSFTPILNEPQVGILGVNRIYDGVEWEGDTPVKAKKMNLSLTWDHRVLDGAPAAEFLQSVVQLLENPFRLLV</sequence>
<dbReference type="SUPFAM" id="SSF52777">
    <property type="entry name" value="CoA-dependent acyltransferases"/>
    <property type="match status" value="1"/>
</dbReference>
<dbReference type="STRING" id="1769779.AUP74_00232"/>
<evidence type="ECO:0000256" key="2">
    <source>
        <dbReference type="ARBA" id="ARBA00007317"/>
    </source>
</evidence>
<evidence type="ECO:0000313" key="8">
    <source>
        <dbReference type="Proteomes" id="UP000095672"/>
    </source>
</evidence>
<dbReference type="PANTHER" id="PTHR43178:SF5">
    <property type="entry name" value="LIPOAMIDE ACYLTRANSFERASE COMPONENT OF BRANCHED-CHAIN ALPHA-KETO ACID DEHYDROGENASE COMPLEX, MITOCHONDRIAL"/>
    <property type="match status" value="1"/>
</dbReference>
<dbReference type="EC" id="2.3.1.12" evidence="7"/>
<dbReference type="KEGG" id="micc:AUP74_00232"/>
<dbReference type="GO" id="GO:0005737">
    <property type="term" value="C:cytoplasm"/>
    <property type="evidence" value="ECO:0007669"/>
    <property type="project" value="TreeGrafter"/>
</dbReference>
<dbReference type="InterPro" id="IPR001078">
    <property type="entry name" value="2-oxoacid_DH_actylTfrase"/>
</dbReference>
<dbReference type="InterPro" id="IPR036625">
    <property type="entry name" value="E3-bd_dom_sf"/>
</dbReference>
<dbReference type="Pfam" id="PF00198">
    <property type="entry name" value="2-oxoacid_dh"/>
    <property type="match status" value="1"/>
</dbReference>
<dbReference type="Gene3D" id="4.10.320.10">
    <property type="entry name" value="E3-binding domain"/>
    <property type="match status" value="1"/>
</dbReference>
<dbReference type="SUPFAM" id="SSF51230">
    <property type="entry name" value="Single hybrid motif"/>
    <property type="match status" value="1"/>
</dbReference>
<dbReference type="Proteomes" id="UP000095672">
    <property type="component" value="Chromosome"/>
</dbReference>
<evidence type="ECO:0000256" key="5">
    <source>
        <dbReference type="SAM" id="MobiDB-lite"/>
    </source>
</evidence>
<dbReference type="InterPro" id="IPR023213">
    <property type="entry name" value="CAT-like_dom_sf"/>
</dbReference>
<dbReference type="SUPFAM" id="SSF47005">
    <property type="entry name" value="Peripheral subunit-binding domain of 2-oxo acid dehydrogenase complex"/>
    <property type="match status" value="1"/>
</dbReference>
<organism evidence="7 8">
    <name type="scientific">Microbulbifer aggregans</name>
    <dbReference type="NCBI Taxonomy" id="1769779"/>
    <lineage>
        <taxon>Bacteria</taxon>
        <taxon>Pseudomonadati</taxon>
        <taxon>Pseudomonadota</taxon>
        <taxon>Gammaproteobacteria</taxon>
        <taxon>Cellvibrionales</taxon>
        <taxon>Microbulbiferaceae</taxon>
        <taxon>Microbulbifer</taxon>
    </lineage>
</organism>
<dbReference type="PANTHER" id="PTHR43178">
    <property type="entry name" value="DIHYDROLIPOAMIDE ACETYLTRANSFERASE COMPONENT OF PYRUVATE DEHYDROGENASE COMPLEX"/>
    <property type="match status" value="1"/>
</dbReference>
<dbReference type="PROSITE" id="PS51826">
    <property type="entry name" value="PSBD"/>
    <property type="match status" value="1"/>
</dbReference>
<keyword evidence="7" id="KW-0670">Pyruvate</keyword>
<dbReference type="Gene3D" id="2.40.50.100">
    <property type="match status" value="1"/>
</dbReference>
<dbReference type="GO" id="GO:0031405">
    <property type="term" value="F:lipoic acid binding"/>
    <property type="evidence" value="ECO:0007669"/>
    <property type="project" value="TreeGrafter"/>
</dbReference>